<evidence type="ECO:0000256" key="1">
    <source>
        <dbReference type="ARBA" id="ARBA00006576"/>
    </source>
</evidence>
<evidence type="ECO:0000256" key="2">
    <source>
        <dbReference type="ARBA" id="ARBA00022723"/>
    </source>
</evidence>
<evidence type="ECO:0000313" key="6">
    <source>
        <dbReference type="EMBL" id="AGK85801.1"/>
    </source>
</evidence>
<keyword evidence="4" id="KW-0862">Zinc</keyword>
<dbReference type="SUPFAM" id="SSF53927">
    <property type="entry name" value="Cytidine deaminase-like"/>
    <property type="match status" value="1"/>
</dbReference>
<dbReference type="InterPro" id="IPR002125">
    <property type="entry name" value="CMP_dCMP_dom"/>
</dbReference>
<dbReference type="GO" id="GO:0008270">
    <property type="term" value="F:zinc ion binding"/>
    <property type="evidence" value="ECO:0007669"/>
    <property type="project" value="InterPro"/>
</dbReference>
<dbReference type="InterPro" id="IPR016193">
    <property type="entry name" value="Cytidine_deaminase-like"/>
</dbReference>
<dbReference type="EMBL" id="KC787102">
    <property type="protein sequence ID" value="AGK85801.1"/>
    <property type="molecule type" value="Genomic_DNA"/>
</dbReference>
<sequence length="51" mass="5591">MAVHAEANALLYCDREDLIGATLYVTREPCYACSNLIAASGIERVVYPKES</sequence>
<gene>
    <name evidence="6" type="ORF">Chy1_0034</name>
</gene>
<name>R4JI28_BPMD2</name>
<comment type="similarity">
    <text evidence="1">Belongs to the cytidine and deoxycytidylate deaminase family.</text>
</comment>
<organism evidence="6 7">
    <name type="scientific">Mycobacterium phage Chy1</name>
    <dbReference type="NCBI Taxonomy" id="1219531"/>
    <lineage>
        <taxon>Viruses</taxon>
        <taxon>Duplodnaviria</taxon>
        <taxon>Heunggongvirae</taxon>
        <taxon>Uroviricota</taxon>
        <taxon>Caudoviricetes</taxon>
        <taxon>Fromanvirus</taxon>
        <taxon>Mycobacterium phage D29</taxon>
    </lineage>
</organism>
<evidence type="ECO:0000256" key="3">
    <source>
        <dbReference type="ARBA" id="ARBA00022801"/>
    </source>
</evidence>
<evidence type="ECO:0000313" key="7">
    <source>
        <dbReference type="Proteomes" id="UP000258502"/>
    </source>
</evidence>
<dbReference type="PANTHER" id="PTHR11086:SF18">
    <property type="entry name" value="DEOXYCYTIDYLATE DEAMINASE"/>
    <property type="match status" value="1"/>
</dbReference>
<dbReference type="InterPro" id="IPR016192">
    <property type="entry name" value="APOBEC/CMP_deaminase_Zn-bd"/>
</dbReference>
<reference evidence="6 7" key="1">
    <citation type="submission" date="2013-02" db="EMBL/GenBank/DDBJ databases">
        <title>Genome structure of mycobacteriophage Chy1: implications for phage evolution.</title>
        <authorList>
            <person name="Liu P."/>
            <person name="Wu T."/>
            <person name="Guo S."/>
        </authorList>
    </citation>
    <scope>NUCLEOTIDE SEQUENCE [LARGE SCALE GENOMIC DNA]</scope>
</reference>
<dbReference type="GO" id="GO:0004132">
    <property type="term" value="F:dCMP deaminase activity"/>
    <property type="evidence" value="ECO:0007669"/>
    <property type="project" value="TreeGrafter"/>
</dbReference>
<dbReference type="Proteomes" id="UP000258502">
    <property type="component" value="Genome"/>
</dbReference>
<keyword evidence="3" id="KW-0378">Hydrolase</keyword>
<evidence type="ECO:0000259" key="5">
    <source>
        <dbReference type="PROSITE" id="PS51747"/>
    </source>
</evidence>
<dbReference type="Pfam" id="PF00383">
    <property type="entry name" value="dCMP_cyt_deam_1"/>
    <property type="match status" value="1"/>
</dbReference>
<feature type="domain" description="CMP/dCMP-type deaminase" evidence="5">
    <location>
        <begin position="1"/>
        <end position="51"/>
    </location>
</feature>
<accession>R4JI28</accession>
<protein>
    <recommendedName>
        <fullName evidence="5">CMP/dCMP-type deaminase domain-containing protein</fullName>
    </recommendedName>
</protein>
<dbReference type="PROSITE" id="PS51747">
    <property type="entry name" value="CYT_DCMP_DEAMINASES_2"/>
    <property type="match status" value="1"/>
</dbReference>
<evidence type="ECO:0000256" key="4">
    <source>
        <dbReference type="ARBA" id="ARBA00022833"/>
    </source>
</evidence>
<dbReference type="Gene3D" id="3.40.140.10">
    <property type="entry name" value="Cytidine Deaminase, domain 2"/>
    <property type="match status" value="1"/>
</dbReference>
<proteinExistence type="inferred from homology"/>
<dbReference type="InterPro" id="IPR015517">
    <property type="entry name" value="dCMP_deaminase-rel"/>
</dbReference>
<dbReference type="PANTHER" id="PTHR11086">
    <property type="entry name" value="DEOXYCYTIDYLATE DEAMINASE-RELATED"/>
    <property type="match status" value="1"/>
</dbReference>
<keyword evidence="2" id="KW-0479">Metal-binding</keyword>
<dbReference type="PROSITE" id="PS00903">
    <property type="entry name" value="CYT_DCMP_DEAMINASES_1"/>
    <property type="match status" value="1"/>
</dbReference>